<comment type="caution">
    <text evidence="1">The sequence shown here is derived from an EMBL/GenBank/DDBJ whole genome shotgun (WGS) entry which is preliminary data.</text>
</comment>
<gene>
    <name evidence="1" type="ORF">Vadar_016930</name>
</gene>
<dbReference type="Proteomes" id="UP000828048">
    <property type="component" value="Chromosome 2"/>
</dbReference>
<sequence>MEPVRRKKGIKRVEDETTCPYIPEGILVCILAKLPVKSLLQFRCVSKNWRSLISDSKFNLSTQRQQVIVMSMPVRQSKYQKSVFVHLIDDEASVKELPMPEPLRGALAFGGPDLWGSCNGLVLSSTRMQAAAARYRETMVEVILRVDVSTWMLDIGSSLPPGFKFYPSDEELVCHYLSKKIANQEVLKGTLVEIDLHQIEPWQLPAMMLQLSSGDGSTHLNSGRGGSRGGRRLKPSLRTTYKMSFP</sequence>
<organism evidence="1 2">
    <name type="scientific">Vaccinium darrowii</name>
    <dbReference type="NCBI Taxonomy" id="229202"/>
    <lineage>
        <taxon>Eukaryota</taxon>
        <taxon>Viridiplantae</taxon>
        <taxon>Streptophyta</taxon>
        <taxon>Embryophyta</taxon>
        <taxon>Tracheophyta</taxon>
        <taxon>Spermatophyta</taxon>
        <taxon>Magnoliopsida</taxon>
        <taxon>eudicotyledons</taxon>
        <taxon>Gunneridae</taxon>
        <taxon>Pentapetalae</taxon>
        <taxon>asterids</taxon>
        <taxon>Ericales</taxon>
        <taxon>Ericaceae</taxon>
        <taxon>Vaccinioideae</taxon>
        <taxon>Vaccinieae</taxon>
        <taxon>Vaccinium</taxon>
    </lineage>
</organism>
<dbReference type="EMBL" id="CM037152">
    <property type="protein sequence ID" value="KAH7834516.1"/>
    <property type="molecule type" value="Genomic_DNA"/>
</dbReference>
<keyword evidence="2" id="KW-1185">Reference proteome</keyword>
<proteinExistence type="predicted"/>
<name>A0ACB7X1G0_9ERIC</name>
<reference evidence="1 2" key="1">
    <citation type="journal article" date="2021" name="Hortic Res">
        <title>High-quality reference genome and annotation aids understanding of berry development for evergreen blueberry (Vaccinium darrowii).</title>
        <authorList>
            <person name="Yu J."/>
            <person name="Hulse-Kemp A.M."/>
            <person name="Babiker E."/>
            <person name="Staton M."/>
        </authorList>
    </citation>
    <scope>NUCLEOTIDE SEQUENCE [LARGE SCALE GENOMIC DNA]</scope>
    <source>
        <strain evidence="2">cv. NJ 8807/NJ 8810</strain>
        <tissue evidence="1">Young leaf</tissue>
    </source>
</reference>
<evidence type="ECO:0000313" key="1">
    <source>
        <dbReference type="EMBL" id="KAH7834516.1"/>
    </source>
</evidence>
<evidence type="ECO:0000313" key="2">
    <source>
        <dbReference type="Proteomes" id="UP000828048"/>
    </source>
</evidence>
<accession>A0ACB7X1G0</accession>
<protein>
    <submittedName>
        <fullName evidence="1">Uncharacterized protein</fullName>
    </submittedName>
</protein>